<evidence type="ECO:0000313" key="7">
    <source>
        <dbReference type="EMBL" id="EKE83442.1"/>
    </source>
</evidence>
<feature type="transmembrane region" description="Helical" evidence="5">
    <location>
        <begin position="53"/>
        <end position="76"/>
    </location>
</feature>
<dbReference type="eggNOG" id="COG3296">
    <property type="taxonomic scope" value="Bacteria"/>
</dbReference>
<comment type="subcellular location">
    <subcellularLocation>
        <location evidence="1">Membrane</location>
        <topology evidence="1">Multi-pass membrane protein</topology>
    </subcellularLocation>
</comment>
<dbReference type="OrthoDB" id="9808930at2"/>
<evidence type="ECO:0000256" key="2">
    <source>
        <dbReference type="ARBA" id="ARBA00022692"/>
    </source>
</evidence>
<feature type="domain" description="SHOCT" evidence="6">
    <location>
        <begin position="4"/>
        <end position="31"/>
    </location>
</feature>
<evidence type="ECO:0000256" key="5">
    <source>
        <dbReference type="SAM" id="Phobius"/>
    </source>
</evidence>
<dbReference type="STRING" id="740709.A10D4_08472"/>
<dbReference type="PATRIC" id="fig|740709.3.peg.1716"/>
<evidence type="ECO:0000256" key="4">
    <source>
        <dbReference type="ARBA" id="ARBA00023136"/>
    </source>
</evidence>
<proteinExistence type="predicted"/>
<accession>K2KA69</accession>
<feature type="transmembrane region" description="Helical" evidence="5">
    <location>
        <begin position="115"/>
        <end position="132"/>
    </location>
</feature>
<keyword evidence="3 5" id="KW-1133">Transmembrane helix</keyword>
<sequence length="155" mass="17579">MNVDKLERLYELKEKGAITAEEFEREKAKLLNEPALAGVDLQDVKQYAMLMHFAQFLGFIIPVLGWLAPLVMWLSRSENDYIDQNGRVIFNWIISALIYACIFTTLILIAIGIPLLVALFICSVIFTILGALRAKDGEIKNYPLTIKFLAVRESN</sequence>
<reference evidence="7 8" key="1">
    <citation type="journal article" date="2012" name="J. Bacteriol.">
        <title>Genome Sequence of Idiomarina xiamenensis Type Strain 10-D-4.</title>
        <authorList>
            <person name="Lai Q."/>
            <person name="Wang L."/>
            <person name="Wang W."/>
            <person name="Shao Z."/>
        </authorList>
    </citation>
    <scope>NUCLEOTIDE SEQUENCE [LARGE SCALE GENOMIC DNA]</scope>
    <source>
        <strain evidence="7 8">10-D-4</strain>
    </source>
</reference>
<organism evidence="7 8">
    <name type="scientific">Idiomarina xiamenensis 10-D-4</name>
    <dbReference type="NCBI Taxonomy" id="740709"/>
    <lineage>
        <taxon>Bacteria</taxon>
        <taxon>Pseudomonadati</taxon>
        <taxon>Pseudomonadota</taxon>
        <taxon>Gammaproteobacteria</taxon>
        <taxon>Alteromonadales</taxon>
        <taxon>Idiomarinaceae</taxon>
        <taxon>Idiomarina</taxon>
    </lineage>
</organism>
<gene>
    <name evidence="7" type="ORF">A10D4_08472</name>
</gene>
<keyword evidence="8" id="KW-1185">Reference proteome</keyword>
<dbReference type="AlphaFoldDB" id="K2KA69"/>
<evidence type="ECO:0000259" key="6">
    <source>
        <dbReference type="Pfam" id="PF09851"/>
    </source>
</evidence>
<protein>
    <recommendedName>
        <fullName evidence="6">SHOCT domain-containing protein</fullName>
    </recommendedName>
</protein>
<evidence type="ECO:0000313" key="8">
    <source>
        <dbReference type="Proteomes" id="UP000014115"/>
    </source>
</evidence>
<feature type="transmembrane region" description="Helical" evidence="5">
    <location>
        <begin position="88"/>
        <end position="109"/>
    </location>
</feature>
<dbReference type="Proteomes" id="UP000014115">
    <property type="component" value="Unassembled WGS sequence"/>
</dbReference>
<evidence type="ECO:0000256" key="1">
    <source>
        <dbReference type="ARBA" id="ARBA00004141"/>
    </source>
</evidence>
<comment type="caution">
    <text evidence="7">The sequence shown here is derived from an EMBL/GenBank/DDBJ whole genome shotgun (WGS) entry which is preliminary data.</text>
</comment>
<dbReference type="RefSeq" id="WP_008488938.1">
    <property type="nucleotide sequence ID" value="NZ_AMRG01000009.1"/>
</dbReference>
<dbReference type="InterPro" id="IPR019109">
    <property type="entry name" value="MamF_MmsF"/>
</dbReference>
<keyword evidence="4 5" id="KW-0472">Membrane</keyword>
<dbReference type="Pfam" id="PF09851">
    <property type="entry name" value="SHOCT"/>
    <property type="match status" value="1"/>
</dbReference>
<name>K2KA69_9GAMM</name>
<keyword evidence="2 5" id="KW-0812">Transmembrane</keyword>
<dbReference type="InterPro" id="IPR018649">
    <property type="entry name" value="SHOCT"/>
</dbReference>
<evidence type="ECO:0000256" key="3">
    <source>
        <dbReference type="ARBA" id="ARBA00022989"/>
    </source>
</evidence>
<dbReference type="EMBL" id="AMRG01000009">
    <property type="protein sequence ID" value="EKE83442.1"/>
    <property type="molecule type" value="Genomic_DNA"/>
</dbReference>
<dbReference type="Pfam" id="PF09685">
    <property type="entry name" value="MamF_MmsF"/>
    <property type="match status" value="1"/>
</dbReference>